<reference evidence="4 5" key="2">
    <citation type="journal article" date="2011" name="PLoS ONE">
        <title>The Cyst-Dividing Bacterium Ramlibacter tataouinensis TTB310 Genome Reveals a Well-Stocked Toolbox for Adaptation to a Desert Environment.</title>
        <authorList>
            <person name="De Luca G."/>
            <person name="Barakat M."/>
            <person name="Ortet P."/>
            <person name="Fochesato S."/>
            <person name="Jourlin-Castelli C."/>
            <person name="Ansaldi M."/>
            <person name="Py B."/>
            <person name="Fichant G."/>
            <person name="Coutinho P.M."/>
            <person name="Voulhoux R."/>
            <person name="Bastien O."/>
            <person name="Marechal E."/>
            <person name="Henrissat B."/>
            <person name="Quentin Y."/>
            <person name="Noirot P."/>
            <person name="Filloux A."/>
            <person name="Mejean V."/>
            <person name="Dubow M.S."/>
            <person name="Barras F."/>
            <person name="Barbe V."/>
            <person name="Weissenbach J."/>
            <person name="Mihalcescu I."/>
            <person name="Vermeglio A."/>
            <person name="Achouak W."/>
            <person name="Heulin T."/>
        </authorList>
    </citation>
    <scope>NUCLEOTIDE SEQUENCE [LARGE SCALE GENOMIC DNA]</scope>
    <source>
        <strain evidence="5">ATCC BAA-407 / DSM 14655 / LMG 21543 / TTB310</strain>
    </source>
</reference>
<dbReference type="PATRIC" id="fig|365046.3.peg.2736"/>
<keyword evidence="5" id="KW-1185">Reference proteome</keyword>
<dbReference type="RefSeq" id="WP_013902008.1">
    <property type="nucleotide sequence ID" value="NC_015677.1"/>
</dbReference>
<name>F5Y4D0_RAMTT</name>
<organism evidence="4 5">
    <name type="scientific">Ramlibacter tataouinensis (strain ATCC BAA-407 / DSM 14655 / LMG 21543 / TTB310)</name>
    <dbReference type="NCBI Taxonomy" id="365046"/>
    <lineage>
        <taxon>Bacteria</taxon>
        <taxon>Pseudomonadati</taxon>
        <taxon>Pseudomonadota</taxon>
        <taxon>Betaproteobacteria</taxon>
        <taxon>Burkholderiales</taxon>
        <taxon>Comamonadaceae</taxon>
        <taxon>Ramlibacter</taxon>
    </lineage>
</organism>
<gene>
    <name evidence="4" type="ordered locus">Rta_26750</name>
</gene>
<dbReference type="InterPro" id="IPR051609">
    <property type="entry name" value="NmrA/Isoflavone_reductase-like"/>
</dbReference>
<dbReference type="Proteomes" id="UP000008385">
    <property type="component" value="Chromosome"/>
</dbReference>
<dbReference type="EMBL" id="CP000245">
    <property type="protein sequence ID" value="AEG93777.1"/>
    <property type="molecule type" value="Genomic_DNA"/>
</dbReference>
<dbReference type="KEGG" id="rta:Rta_26750"/>
<proteinExistence type="predicted"/>
<dbReference type="STRING" id="365046.Rta_26750"/>
<dbReference type="GO" id="GO:0016491">
    <property type="term" value="F:oxidoreductase activity"/>
    <property type="evidence" value="ECO:0007669"/>
    <property type="project" value="UniProtKB-KW"/>
</dbReference>
<protein>
    <submittedName>
        <fullName evidence="4">Isoflavone reductase (NADPH:isoflavone oxidoreductase)-like protein</fullName>
    </submittedName>
</protein>
<dbReference type="OrthoDB" id="5510591at2"/>
<dbReference type="PANTHER" id="PTHR47706:SF1">
    <property type="entry name" value="CIPA-LIKE, PUTATIVE (AFU_ORTHOLOGUE AFUA_1G12460)-RELATED"/>
    <property type="match status" value="1"/>
</dbReference>
<evidence type="ECO:0000313" key="5">
    <source>
        <dbReference type="Proteomes" id="UP000008385"/>
    </source>
</evidence>
<sequence length="294" mass="31583">MTQTVLIVGATGMLGRRIAHHLVRSPQARVRLLVRDPHGKKEVLDPLAAKGAEVVAGDLSDAASLDRATRGVDVIVSAVQGGPEVIVEGQVRLAEIGKRNAVRRILPSDYALDLFKATPGEHTMFDMRAQADARIAETGLEQVNVLQGGFMELFMPGKGAIDLEAGTVSFFGDGHRPVEVTSVEDTARMVARAALDRALAAGKFAFAGDRVSFRQAGEIVARQSGRPIRPVSLGSEADLRALMAQADPHQQVMLAYLLYMTNGQTALTGLQNDRYGDLKLQGFADFVARQGERS</sequence>
<dbReference type="InterPro" id="IPR036291">
    <property type="entry name" value="NAD(P)-bd_dom_sf"/>
</dbReference>
<evidence type="ECO:0000256" key="1">
    <source>
        <dbReference type="ARBA" id="ARBA00022857"/>
    </source>
</evidence>
<dbReference type="Pfam" id="PF05368">
    <property type="entry name" value="NmrA"/>
    <property type="match status" value="1"/>
</dbReference>
<dbReference type="Gene3D" id="3.90.25.10">
    <property type="entry name" value="UDP-galactose 4-epimerase, domain 1"/>
    <property type="match status" value="1"/>
</dbReference>
<evidence type="ECO:0000259" key="3">
    <source>
        <dbReference type="Pfam" id="PF05368"/>
    </source>
</evidence>
<accession>F5Y4D0</accession>
<dbReference type="Gene3D" id="3.40.50.720">
    <property type="entry name" value="NAD(P)-binding Rossmann-like Domain"/>
    <property type="match status" value="1"/>
</dbReference>
<dbReference type="InterPro" id="IPR008030">
    <property type="entry name" value="NmrA-like"/>
</dbReference>
<dbReference type="AlphaFoldDB" id="F5Y4D0"/>
<evidence type="ECO:0000313" key="4">
    <source>
        <dbReference type="EMBL" id="AEG93777.1"/>
    </source>
</evidence>
<dbReference type="PANTHER" id="PTHR47706">
    <property type="entry name" value="NMRA-LIKE FAMILY PROTEIN"/>
    <property type="match status" value="1"/>
</dbReference>
<keyword evidence="2" id="KW-0560">Oxidoreductase</keyword>
<dbReference type="SUPFAM" id="SSF51735">
    <property type="entry name" value="NAD(P)-binding Rossmann-fold domains"/>
    <property type="match status" value="1"/>
</dbReference>
<feature type="domain" description="NmrA-like" evidence="3">
    <location>
        <begin position="1"/>
        <end position="242"/>
    </location>
</feature>
<keyword evidence="1" id="KW-0521">NADP</keyword>
<dbReference type="HOGENOM" id="CLU_079104_1_0_4"/>
<dbReference type="eggNOG" id="COG0702">
    <property type="taxonomic scope" value="Bacteria"/>
</dbReference>
<reference evidence="5" key="1">
    <citation type="submission" date="2006-01" db="EMBL/GenBank/DDBJ databases">
        <title>Genome of the cyst-dividing bacterium Ramlibacter tataouinensis.</title>
        <authorList>
            <person name="Barakat M."/>
            <person name="Ortet P."/>
            <person name="De Luca G."/>
            <person name="Jourlin-Castelli C."/>
            <person name="Ansaldi M."/>
            <person name="Py B."/>
            <person name="Fichant G."/>
            <person name="Coutinho P."/>
            <person name="Voulhoux R."/>
            <person name="Bastien O."/>
            <person name="Roy S."/>
            <person name="Marechal E."/>
            <person name="Henrissat B."/>
            <person name="Quentin Y."/>
            <person name="Noirot P."/>
            <person name="Filloux A."/>
            <person name="Mejean V."/>
            <person name="DuBow M."/>
            <person name="Barras F."/>
            <person name="Heulin T."/>
        </authorList>
    </citation>
    <scope>NUCLEOTIDE SEQUENCE [LARGE SCALE GENOMIC DNA]</scope>
    <source>
        <strain evidence="5">ATCC BAA-407 / DSM 14655 / LMG 21543 / TTB310</strain>
    </source>
</reference>
<evidence type="ECO:0000256" key="2">
    <source>
        <dbReference type="ARBA" id="ARBA00023002"/>
    </source>
</evidence>